<evidence type="ECO:0000313" key="10">
    <source>
        <dbReference type="Proteomes" id="UP000198771"/>
    </source>
</evidence>
<keyword evidence="8" id="KW-0963">Cytoplasm</keyword>
<evidence type="ECO:0000256" key="6">
    <source>
        <dbReference type="ARBA" id="ARBA00023146"/>
    </source>
</evidence>
<evidence type="ECO:0000256" key="3">
    <source>
        <dbReference type="ARBA" id="ARBA00022741"/>
    </source>
</evidence>
<comment type="similarity">
    <text evidence="1 8">Belongs to the class-II aminoacyl-tRNA synthetase family.</text>
</comment>
<evidence type="ECO:0000256" key="5">
    <source>
        <dbReference type="ARBA" id="ARBA00022917"/>
    </source>
</evidence>
<dbReference type="Pfam" id="PF02092">
    <property type="entry name" value="tRNA_synt_2f"/>
    <property type="match status" value="1"/>
</dbReference>
<comment type="subunit">
    <text evidence="8">Tetramer of two alpha and two beta subunits.</text>
</comment>
<accession>A0A1G6DRC7</accession>
<keyword evidence="4 8" id="KW-0067">ATP-binding</keyword>
<comment type="catalytic activity">
    <reaction evidence="7 8">
        <text>tRNA(Gly) + glycine + ATP = glycyl-tRNA(Gly) + AMP + diphosphate</text>
        <dbReference type="Rhea" id="RHEA:16013"/>
        <dbReference type="Rhea" id="RHEA-COMP:9664"/>
        <dbReference type="Rhea" id="RHEA-COMP:9683"/>
        <dbReference type="ChEBI" id="CHEBI:30616"/>
        <dbReference type="ChEBI" id="CHEBI:33019"/>
        <dbReference type="ChEBI" id="CHEBI:57305"/>
        <dbReference type="ChEBI" id="CHEBI:78442"/>
        <dbReference type="ChEBI" id="CHEBI:78522"/>
        <dbReference type="ChEBI" id="CHEBI:456215"/>
        <dbReference type="EC" id="6.1.1.14"/>
    </reaction>
</comment>
<dbReference type="EC" id="6.1.1.14" evidence="8"/>
<keyword evidence="2 8" id="KW-0436">Ligase</keyword>
<reference evidence="9 10" key="1">
    <citation type="submission" date="2016-10" db="EMBL/GenBank/DDBJ databases">
        <authorList>
            <person name="de Groot N.N."/>
        </authorList>
    </citation>
    <scope>NUCLEOTIDE SEQUENCE [LARGE SCALE GENOMIC DNA]</scope>
    <source>
        <strain evidence="9 10">ASO4-2</strain>
    </source>
</reference>
<evidence type="ECO:0000256" key="1">
    <source>
        <dbReference type="ARBA" id="ARBA00008226"/>
    </source>
</evidence>
<dbReference type="PANTHER" id="PTHR30075:SF2">
    <property type="entry name" value="GLYCINE--TRNA LIGASE, CHLOROPLASTIC_MITOCHONDRIAL 2"/>
    <property type="match status" value="1"/>
</dbReference>
<evidence type="ECO:0000313" key="9">
    <source>
        <dbReference type="EMBL" id="SDB47757.1"/>
    </source>
</evidence>
<dbReference type="STRING" id="617002.SAMN05660653_02345"/>
<dbReference type="Proteomes" id="UP000198771">
    <property type="component" value="Unassembled WGS sequence"/>
</dbReference>
<proteinExistence type="inferred from homology"/>
<dbReference type="NCBIfam" id="TIGR00211">
    <property type="entry name" value="glyS"/>
    <property type="match status" value="1"/>
</dbReference>
<dbReference type="SUPFAM" id="SSF109604">
    <property type="entry name" value="HD-domain/PDEase-like"/>
    <property type="match status" value="1"/>
</dbReference>
<dbReference type="HAMAP" id="MF_00255">
    <property type="entry name" value="Gly_tRNA_synth_beta"/>
    <property type="match status" value="1"/>
</dbReference>
<dbReference type="EMBL" id="FMXO01000013">
    <property type="protein sequence ID" value="SDB47757.1"/>
    <property type="molecule type" value="Genomic_DNA"/>
</dbReference>
<evidence type="ECO:0000256" key="4">
    <source>
        <dbReference type="ARBA" id="ARBA00022840"/>
    </source>
</evidence>
<sequence>MNSSAFVLEIGTEEIPSRFLLSLEKQLAVNLAQALEAARIAAPEIQTASTPRRMTVFCEAMSRKQDVVEELFIGPPWKAAFDAEGRPQKPGLGFAAGHGADVSELFAHETPKGAYAALRKQVGGGAAVDILPGILSELVSGLAFPKKMRWANGDATFGRPIRWILCLLGPDTVDVRFAGVSSDRITHGHRVLGPGPWNVPDAGEYFQVLTEQGHVVLQSLARRETIVSQADGLAGARQARIVWKQGLLDEVVQLVEHPVAVLGGFDPSYLELPREVLLTSMEQHQKSFGVEDSAGRLLPNFLTVINLRPKDEQLVRKGWERVLKARLEDARFFFHADCKASSEKWLAMLENVVFLAPLGSMGDKCRRLEQLTRMLAEKVLPEYAEQAARAGLLAKMDLVSEMVKEFAELQGTMGGIYARRQGESEAVAQAIAEQYLPAGPDSPTPGSRLGALLALADKADTLVGCFGLNMTPSGANDPYALRRAALGISRIVMEHGLRLDLETLLANAQQAYGHIAWKVPAEESLAKLLDFFGQRLKAYFHGQGYPTRIVDAAVGAGFADIWALRARIEALEQFSREEEFVASVQTFKRAANIIRKQAMETEDGKMLTGQWQDELLSEPQEKALAQAWQAIAPRWEDLWAGDGYPELLGLLLEIKPLVDGLFDHVMVMCPERDLRINRLNLLKSLVDRFDKLADFPALQV</sequence>
<dbReference type="RefSeq" id="WP_092121819.1">
    <property type="nucleotide sequence ID" value="NZ_FMXO01000013.1"/>
</dbReference>
<dbReference type="GO" id="GO:0006426">
    <property type="term" value="P:glycyl-tRNA aminoacylation"/>
    <property type="evidence" value="ECO:0007669"/>
    <property type="project" value="UniProtKB-UniRule"/>
</dbReference>
<organism evidence="9 10">
    <name type="scientific">Desulfonatronum thiosulfatophilum</name>
    <dbReference type="NCBI Taxonomy" id="617002"/>
    <lineage>
        <taxon>Bacteria</taxon>
        <taxon>Pseudomonadati</taxon>
        <taxon>Thermodesulfobacteriota</taxon>
        <taxon>Desulfovibrionia</taxon>
        <taxon>Desulfovibrionales</taxon>
        <taxon>Desulfonatronaceae</taxon>
        <taxon>Desulfonatronum</taxon>
    </lineage>
</organism>
<dbReference type="AlphaFoldDB" id="A0A1G6DRC7"/>
<dbReference type="GO" id="GO:0005829">
    <property type="term" value="C:cytosol"/>
    <property type="evidence" value="ECO:0007669"/>
    <property type="project" value="TreeGrafter"/>
</dbReference>
<dbReference type="GO" id="GO:0005524">
    <property type="term" value="F:ATP binding"/>
    <property type="evidence" value="ECO:0007669"/>
    <property type="project" value="UniProtKB-UniRule"/>
</dbReference>
<dbReference type="PROSITE" id="PS50861">
    <property type="entry name" value="AA_TRNA_LIGASE_II_GLYAB"/>
    <property type="match status" value="1"/>
</dbReference>
<keyword evidence="10" id="KW-1185">Reference proteome</keyword>
<dbReference type="PRINTS" id="PR01045">
    <property type="entry name" value="TRNASYNTHGB"/>
</dbReference>
<evidence type="ECO:0000256" key="8">
    <source>
        <dbReference type="HAMAP-Rule" id="MF_00255"/>
    </source>
</evidence>
<name>A0A1G6DRC7_9BACT</name>
<dbReference type="InterPro" id="IPR006194">
    <property type="entry name" value="Gly-tRNA-synth_heterodimer"/>
</dbReference>
<keyword evidence="3 8" id="KW-0547">Nucleotide-binding</keyword>
<evidence type="ECO:0000256" key="7">
    <source>
        <dbReference type="ARBA" id="ARBA00047937"/>
    </source>
</evidence>
<evidence type="ECO:0000256" key="2">
    <source>
        <dbReference type="ARBA" id="ARBA00022598"/>
    </source>
</evidence>
<gene>
    <name evidence="8" type="primary">glyS</name>
    <name evidence="9" type="ORF">SAMN05660653_02345</name>
</gene>
<dbReference type="PANTHER" id="PTHR30075">
    <property type="entry name" value="GLYCYL-TRNA SYNTHETASE"/>
    <property type="match status" value="1"/>
</dbReference>
<protein>
    <recommendedName>
        <fullName evidence="8">Glycine--tRNA ligase beta subunit</fullName>
        <ecNumber evidence="8">6.1.1.14</ecNumber>
    </recommendedName>
    <alternativeName>
        <fullName evidence="8">Glycyl-tRNA synthetase beta subunit</fullName>
        <shortName evidence="8">GlyRS</shortName>
    </alternativeName>
</protein>
<comment type="subcellular location">
    <subcellularLocation>
        <location evidence="8">Cytoplasm</location>
    </subcellularLocation>
</comment>
<dbReference type="GO" id="GO:0004820">
    <property type="term" value="F:glycine-tRNA ligase activity"/>
    <property type="evidence" value="ECO:0007669"/>
    <property type="project" value="UniProtKB-UniRule"/>
</dbReference>
<dbReference type="OrthoDB" id="9775440at2"/>
<keyword evidence="6 8" id="KW-0030">Aminoacyl-tRNA synthetase</keyword>
<dbReference type="InterPro" id="IPR015944">
    <property type="entry name" value="Gly-tRNA-synth_bsu"/>
</dbReference>
<keyword evidence="5 8" id="KW-0648">Protein biosynthesis</keyword>